<dbReference type="Proteomes" id="UP000237000">
    <property type="component" value="Unassembled WGS sequence"/>
</dbReference>
<feature type="compositionally biased region" description="Polar residues" evidence="2">
    <location>
        <begin position="85"/>
        <end position="96"/>
    </location>
</feature>
<evidence type="ECO:0000313" key="4">
    <source>
        <dbReference type="EMBL" id="PON99651.1"/>
    </source>
</evidence>
<comment type="caution">
    <text evidence="4">The sequence shown here is derived from an EMBL/GenBank/DDBJ whole genome shotgun (WGS) entry which is preliminary data.</text>
</comment>
<evidence type="ECO:0000259" key="3">
    <source>
        <dbReference type="Pfam" id="PF23121"/>
    </source>
</evidence>
<dbReference type="EMBL" id="JXTC01000017">
    <property type="protein sequence ID" value="PON99651.1"/>
    <property type="molecule type" value="Genomic_DNA"/>
</dbReference>
<evidence type="ECO:0000256" key="1">
    <source>
        <dbReference type="SAM" id="Coils"/>
    </source>
</evidence>
<dbReference type="InParanoid" id="A0A2P5FPB6"/>
<evidence type="ECO:0000313" key="5">
    <source>
        <dbReference type="Proteomes" id="UP000237000"/>
    </source>
</evidence>
<name>A0A2P5FPB6_TREOI</name>
<organism evidence="4 5">
    <name type="scientific">Trema orientale</name>
    <name type="common">Charcoal tree</name>
    <name type="synonym">Celtis orientalis</name>
    <dbReference type="NCBI Taxonomy" id="63057"/>
    <lineage>
        <taxon>Eukaryota</taxon>
        <taxon>Viridiplantae</taxon>
        <taxon>Streptophyta</taxon>
        <taxon>Embryophyta</taxon>
        <taxon>Tracheophyta</taxon>
        <taxon>Spermatophyta</taxon>
        <taxon>Magnoliopsida</taxon>
        <taxon>eudicotyledons</taxon>
        <taxon>Gunneridae</taxon>
        <taxon>Pentapetalae</taxon>
        <taxon>rosids</taxon>
        <taxon>fabids</taxon>
        <taxon>Rosales</taxon>
        <taxon>Cannabaceae</taxon>
        <taxon>Trema</taxon>
    </lineage>
</organism>
<feature type="compositionally biased region" description="Basic residues" evidence="2">
    <location>
        <begin position="59"/>
        <end position="68"/>
    </location>
</feature>
<keyword evidence="5" id="KW-1185">Reference proteome</keyword>
<dbReference type="PANTHER" id="PTHR35358">
    <property type="entry name" value="OS06G0711100 PROTEIN"/>
    <property type="match status" value="1"/>
</dbReference>
<feature type="region of interest" description="Disordered" evidence="2">
    <location>
        <begin position="55"/>
        <end position="96"/>
    </location>
</feature>
<protein>
    <submittedName>
        <fullName evidence="4">Phospholipase-like</fullName>
    </submittedName>
</protein>
<feature type="coiled-coil region" evidence="1">
    <location>
        <begin position="543"/>
        <end position="570"/>
    </location>
</feature>
<proteinExistence type="predicted"/>
<dbReference type="Pfam" id="PF05278">
    <property type="entry name" value="PEARLI-4"/>
    <property type="match status" value="1"/>
</dbReference>
<gene>
    <name evidence="4" type="ORF">TorRG33x02_044160</name>
</gene>
<accession>A0A2P5FPB6</accession>
<evidence type="ECO:0000256" key="2">
    <source>
        <dbReference type="SAM" id="MobiDB-lite"/>
    </source>
</evidence>
<dbReference type="AlphaFoldDB" id="A0A2P5FPB6"/>
<dbReference type="InterPro" id="IPR007942">
    <property type="entry name" value="PLipase-like"/>
</dbReference>
<dbReference type="PANTHER" id="PTHR35358:SF7">
    <property type="entry name" value="EXPRESSED PROTEIN"/>
    <property type="match status" value="1"/>
</dbReference>
<reference evidence="5" key="1">
    <citation type="submission" date="2016-06" db="EMBL/GenBank/DDBJ databases">
        <title>Parallel loss of symbiosis genes in relatives of nitrogen-fixing non-legume Parasponia.</title>
        <authorList>
            <person name="Van Velzen R."/>
            <person name="Holmer R."/>
            <person name="Bu F."/>
            <person name="Rutten L."/>
            <person name="Van Zeijl A."/>
            <person name="Liu W."/>
            <person name="Santuari L."/>
            <person name="Cao Q."/>
            <person name="Sharma T."/>
            <person name="Shen D."/>
            <person name="Roswanjaya Y."/>
            <person name="Wardhani T."/>
            <person name="Kalhor M.S."/>
            <person name="Jansen J."/>
            <person name="Van den Hoogen J."/>
            <person name="Gungor B."/>
            <person name="Hartog M."/>
            <person name="Hontelez J."/>
            <person name="Verver J."/>
            <person name="Yang W.-C."/>
            <person name="Schijlen E."/>
            <person name="Repin R."/>
            <person name="Schilthuizen M."/>
            <person name="Schranz E."/>
            <person name="Heidstra R."/>
            <person name="Miyata K."/>
            <person name="Fedorova E."/>
            <person name="Kohlen W."/>
            <person name="Bisseling T."/>
            <person name="Smit S."/>
            <person name="Geurts R."/>
        </authorList>
    </citation>
    <scope>NUCLEOTIDE SEQUENCE [LARGE SCALE GENOMIC DNA]</scope>
    <source>
        <strain evidence="5">cv. RG33-2</strain>
    </source>
</reference>
<dbReference type="OrthoDB" id="1751595at2759"/>
<keyword evidence="1" id="KW-0175">Coiled coil</keyword>
<dbReference type="InterPro" id="IPR056280">
    <property type="entry name" value="AIPP2-like_SPOC"/>
</dbReference>
<sequence>MTNQKPTLGKSSSILPRRSERLQQRLGHAGHFGITTEKSECAMCPLAKTPFLPRLSVDKRRRTTRARSTKASPGNLKLGNEDSSNKQASYLSNTSTSKGKNAVNIVEKMLDPIWRGSFHIDDDCSFSRVDGLSAYNSTKACPEVLKVVCDLPTLLPSELLPRLYVWPESFSSSLLTDSIIDLYILPENESENKAFSSLLDLMTDLDLVIKIVLDSTTLMLASSRQLPQRNSFFPYQEENPSSIRSVGSIVPPNSANDAEAALGHKRSLKNLGLEDDCNVPDQGLIEGVDPLRRAGNEGLTAMETSTIFAHDFVELKVSPDTKLEEADRNRMPELVKCSEAPQEIDIDSGLTPALLRPRIPDIENISTVDSLSLQRQSIIHKPLKNSVSQKQKGNATHTQSICTSVLNMAHNFDDEAYEETTSVNNTGERVARYYVKPSLAPTLRAIVEVHGDIAQDCLLRSPEMLTFVLEKVCQVVQDFQALDLKDLKPHHMNSLHSAILDAELVKVDVKWLRNRHDELKEAVALIKPYNTLRLSRRKNMEAIVLKKKELMKLKSQVKALKCQISSLIAETESQDGQLYWAKSKCQRFLCNSLMDGLL</sequence>
<feature type="domain" description="AIPP2-like SPOC-like" evidence="3">
    <location>
        <begin position="114"/>
        <end position="230"/>
    </location>
</feature>
<dbReference type="Pfam" id="PF23121">
    <property type="entry name" value="SPOC_AIPP2"/>
    <property type="match status" value="1"/>
</dbReference>